<accession>A0AAX3M7L0</accession>
<keyword evidence="2" id="KW-1133">Transmembrane helix</keyword>
<feature type="compositionally biased region" description="Polar residues" evidence="1">
    <location>
        <begin position="218"/>
        <end position="236"/>
    </location>
</feature>
<evidence type="ECO:0000256" key="1">
    <source>
        <dbReference type="SAM" id="MobiDB-lite"/>
    </source>
</evidence>
<name>A0AAX3M7L0_9BACL</name>
<reference evidence="3 4" key="1">
    <citation type="submission" date="2023-02" db="EMBL/GenBank/DDBJ databases">
        <title>Genome sequence of Paenibacillus kyungheensis KACC 18744.</title>
        <authorList>
            <person name="Kim S."/>
            <person name="Heo J."/>
            <person name="Kwon S.-W."/>
        </authorList>
    </citation>
    <scope>NUCLEOTIDE SEQUENCE [LARGE SCALE GENOMIC DNA]</scope>
    <source>
        <strain evidence="3 4">KACC 18744</strain>
    </source>
</reference>
<evidence type="ECO:0000256" key="2">
    <source>
        <dbReference type="SAM" id="Phobius"/>
    </source>
</evidence>
<dbReference type="KEGG" id="pka:PQ456_07430"/>
<dbReference type="AlphaFoldDB" id="A0AAX3M7L0"/>
<feature type="transmembrane region" description="Helical" evidence="2">
    <location>
        <begin position="153"/>
        <end position="177"/>
    </location>
</feature>
<gene>
    <name evidence="3" type="ORF">PQ456_07430</name>
</gene>
<dbReference type="RefSeq" id="WP_273615549.1">
    <property type="nucleotide sequence ID" value="NZ_CP117416.1"/>
</dbReference>
<organism evidence="3 4">
    <name type="scientific">Paenibacillus kyungheensis</name>
    <dbReference type="NCBI Taxonomy" id="1452732"/>
    <lineage>
        <taxon>Bacteria</taxon>
        <taxon>Bacillati</taxon>
        <taxon>Bacillota</taxon>
        <taxon>Bacilli</taxon>
        <taxon>Bacillales</taxon>
        <taxon>Paenibacillaceae</taxon>
        <taxon>Paenibacillus</taxon>
    </lineage>
</organism>
<protein>
    <submittedName>
        <fullName evidence="3">Uncharacterized protein</fullName>
    </submittedName>
</protein>
<feature type="region of interest" description="Disordered" evidence="1">
    <location>
        <begin position="217"/>
        <end position="236"/>
    </location>
</feature>
<proteinExistence type="predicted"/>
<evidence type="ECO:0000313" key="4">
    <source>
        <dbReference type="Proteomes" id="UP001220509"/>
    </source>
</evidence>
<keyword evidence="4" id="KW-1185">Reference proteome</keyword>
<sequence>MDNLLRELAKEHTLEAMKFEIQQNQRFINTTPVYRNTYRTTKIEVLRAMVRNHILRQFVHLSAEDHTFENLKKIKGISNEFEMFVSNISATSYAYEVTYKAEQQLLLDYTNVNRRDTDYVLDQLLDTTLEEEHEMKGTTRFFSKMLNIIQKTINIIGLSISWLLAILYIMFIIGVFIGTIRNHEPNTLEAGSTANTIVENNSDSSIRSFDAQIEDDSTPSNFGNTGTSGNDAINNNVVDNHADYTTADNKVEAPLSTTPYEVVKSDDYSFEEDTEDQTSSLIPVEESELVVTEVPEETFTIGSTKKQVKAVMGNPTSDLGSSWSYSYSFVQFDQDGKVKGWSNISDNLKVYMGEKNEYSTAFTIYSTQKDVVASMGTPTSITGDTWSYKYSMVNFDRNHLVKGWSNISRNLNVSLGSVQKNARPFTTHSSKQEVIHAMGTPTSIIGNTWSYEYSMIRFDENDAVISWSDISHNLKVESSN</sequence>
<dbReference type="Proteomes" id="UP001220509">
    <property type="component" value="Chromosome"/>
</dbReference>
<evidence type="ECO:0000313" key="3">
    <source>
        <dbReference type="EMBL" id="WCT57328.1"/>
    </source>
</evidence>
<dbReference type="EMBL" id="CP117416">
    <property type="protein sequence ID" value="WCT57328.1"/>
    <property type="molecule type" value="Genomic_DNA"/>
</dbReference>
<keyword evidence="2" id="KW-0472">Membrane</keyword>
<keyword evidence="2" id="KW-0812">Transmembrane</keyword>